<accession>A0A370Q630</accession>
<dbReference type="Gene3D" id="3.30.300.130">
    <property type="entry name" value="Fe-S cluster assembly (FSCA)"/>
    <property type="match status" value="1"/>
</dbReference>
<dbReference type="EMBL" id="QRAO01000006">
    <property type="protein sequence ID" value="RDK83808.1"/>
    <property type="molecule type" value="Genomic_DNA"/>
</dbReference>
<sequence>MRGDLEGCLAQIIMTETKPANIAPHLIPILEQVSDPEIPVLTVLDLGVIREAIEEDGVIKVKLTPTYSGCPAMDVIGDDLRAAFVKEGKEVEVELVLSPAWSTDWISEAGLQKMETYGIARPLSESADKDVLLGNAKKVKCTNCGSTNTHLVSQFGSTACKALFKCDDCQEPFDYFKCLK</sequence>
<dbReference type="NCBIfam" id="TIGR02159">
    <property type="entry name" value="PA_CoA_Oxy4"/>
    <property type="match status" value="1"/>
</dbReference>
<dbReference type="PANTHER" id="PTHR42831">
    <property type="entry name" value="FE-S PROTEIN MATURATION AUXILIARY FACTOR YITW"/>
    <property type="match status" value="1"/>
</dbReference>
<feature type="domain" description="PaaD zinc beta ribbon" evidence="2">
    <location>
        <begin position="127"/>
        <end position="177"/>
    </location>
</feature>
<evidence type="ECO:0000313" key="3">
    <source>
        <dbReference type="EMBL" id="RDK83808.1"/>
    </source>
</evidence>
<keyword evidence="4" id="KW-1185">Reference proteome</keyword>
<comment type="caution">
    <text evidence="3">The sequence shown here is derived from an EMBL/GenBank/DDBJ whole genome shotgun (WGS) entry which is preliminary data.</text>
</comment>
<dbReference type="Pfam" id="PF23451">
    <property type="entry name" value="Zn_ribbon_PaaD"/>
    <property type="match status" value="1"/>
</dbReference>
<dbReference type="Proteomes" id="UP000255317">
    <property type="component" value="Unassembled WGS sequence"/>
</dbReference>
<organism evidence="3 4">
    <name type="scientific">Marinirhabdus gelatinilytica</name>
    <dbReference type="NCBI Taxonomy" id="1703343"/>
    <lineage>
        <taxon>Bacteria</taxon>
        <taxon>Pseudomonadati</taxon>
        <taxon>Bacteroidota</taxon>
        <taxon>Flavobacteriia</taxon>
        <taxon>Flavobacteriales</taxon>
        <taxon>Flavobacteriaceae</taxon>
    </lineage>
</organism>
<dbReference type="InterPro" id="IPR002744">
    <property type="entry name" value="MIP18-like"/>
</dbReference>
<protein>
    <submittedName>
        <fullName evidence="3">Ring-1,2-phenylacetyl-CoA epoxidase subunit PaaD</fullName>
    </submittedName>
</protein>
<feature type="domain" description="MIP18 family-like" evidence="1">
    <location>
        <begin position="30"/>
        <end position="94"/>
    </location>
</feature>
<dbReference type="InterPro" id="IPR056572">
    <property type="entry name" value="Zn_ribbon_PaaD"/>
</dbReference>
<dbReference type="InterPro" id="IPR052339">
    <property type="entry name" value="Fe-S_Maturation_MIP18"/>
</dbReference>
<dbReference type="AlphaFoldDB" id="A0A370Q630"/>
<dbReference type="InterPro" id="IPR034904">
    <property type="entry name" value="FSCA_dom_sf"/>
</dbReference>
<evidence type="ECO:0000259" key="1">
    <source>
        <dbReference type="Pfam" id="PF01883"/>
    </source>
</evidence>
<gene>
    <name evidence="3" type="ORF">C8D94_10621</name>
</gene>
<dbReference type="SUPFAM" id="SSF117916">
    <property type="entry name" value="Fe-S cluster assembly (FSCA) domain-like"/>
    <property type="match status" value="1"/>
</dbReference>
<dbReference type="Pfam" id="PF01883">
    <property type="entry name" value="FeS_assembly_P"/>
    <property type="match status" value="1"/>
</dbReference>
<proteinExistence type="predicted"/>
<name>A0A370Q630_9FLAO</name>
<dbReference type="PANTHER" id="PTHR42831:SF3">
    <property type="entry name" value="1,2-PHENYLACETYL-COA EPOXIDASE, SUBUNIT D-RELATED"/>
    <property type="match status" value="1"/>
</dbReference>
<dbReference type="InterPro" id="IPR011883">
    <property type="entry name" value="PaaD-like"/>
</dbReference>
<evidence type="ECO:0000313" key="4">
    <source>
        <dbReference type="Proteomes" id="UP000255317"/>
    </source>
</evidence>
<evidence type="ECO:0000259" key="2">
    <source>
        <dbReference type="Pfam" id="PF23451"/>
    </source>
</evidence>
<reference evidence="3 4" key="1">
    <citation type="submission" date="2018-07" db="EMBL/GenBank/DDBJ databases">
        <title>Genomic Encyclopedia of Type Strains, Phase IV (KMG-IV): sequencing the most valuable type-strain genomes for metagenomic binning, comparative biology and taxonomic classification.</title>
        <authorList>
            <person name="Goeker M."/>
        </authorList>
    </citation>
    <scope>NUCLEOTIDE SEQUENCE [LARGE SCALE GENOMIC DNA]</scope>
    <source>
        <strain evidence="3 4">DSM 101478</strain>
    </source>
</reference>